<dbReference type="Pfam" id="PF00566">
    <property type="entry name" value="RabGAP-TBC"/>
    <property type="match status" value="1"/>
</dbReference>
<name>A0A367KNY8_RHIST</name>
<dbReference type="EMBL" id="PJQM01000837">
    <property type="protein sequence ID" value="RCI03946.1"/>
    <property type="molecule type" value="Genomic_DNA"/>
</dbReference>
<dbReference type="Gene3D" id="1.10.8.270">
    <property type="entry name" value="putative rabgap domain of human tbc1 domain family member 14 like domains"/>
    <property type="match status" value="1"/>
</dbReference>
<dbReference type="FunFam" id="1.10.8.270:FF:000016">
    <property type="entry name" value="TBC1 domain family member 2A"/>
    <property type="match status" value="1"/>
</dbReference>
<dbReference type="PROSITE" id="PS50086">
    <property type="entry name" value="TBC_RABGAP"/>
    <property type="match status" value="1"/>
</dbReference>
<dbReference type="GO" id="GO:0031267">
    <property type="term" value="F:small GTPase binding"/>
    <property type="evidence" value="ECO:0007669"/>
    <property type="project" value="TreeGrafter"/>
</dbReference>
<comment type="caution">
    <text evidence="2">The sequence shown here is derived from an EMBL/GenBank/DDBJ whole genome shotgun (WGS) entry which is preliminary data.</text>
</comment>
<reference evidence="2 3" key="1">
    <citation type="journal article" date="2018" name="G3 (Bethesda)">
        <title>Phylogenetic and Phylogenomic Definition of Rhizopus Species.</title>
        <authorList>
            <person name="Gryganskyi A.P."/>
            <person name="Golan J."/>
            <person name="Dolatabadi S."/>
            <person name="Mondo S."/>
            <person name="Robb S."/>
            <person name="Idnurm A."/>
            <person name="Muszewska A."/>
            <person name="Steczkiewicz K."/>
            <person name="Masonjones S."/>
            <person name="Liao H.L."/>
            <person name="Gajdeczka M.T."/>
            <person name="Anike F."/>
            <person name="Vuek A."/>
            <person name="Anishchenko I.M."/>
            <person name="Voigt K."/>
            <person name="de Hoog G.S."/>
            <person name="Smith M.E."/>
            <person name="Heitman J."/>
            <person name="Vilgalys R."/>
            <person name="Stajich J.E."/>
        </authorList>
    </citation>
    <scope>NUCLEOTIDE SEQUENCE [LARGE SCALE GENOMIC DNA]</scope>
    <source>
        <strain evidence="2 3">LSU 92-RS-03</strain>
    </source>
</reference>
<dbReference type="GO" id="GO:0005096">
    <property type="term" value="F:GTPase activator activity"/>
    <property type="evidence" value="ECO:0007669"/>
    <property type="project" value="TreeGrafter"/>
</dbReference>
<dbReference type="STRING" id="4846.A0A367KNY8"/>
<gene>
    <name evidence="2" type="ORF">CU098_004350</name>
</gene>
<dbReference type="PANTHER" id="PTHR47219">
    <property type="entry name" value="RAB GTPASE-ACTIVATING PROTEIN 1-LIKE"/>
    <property type="match status" value="1"/>
</dbReference>
<dbReference type="AlphaFoldDB" id="A0A367KNY8"/>
<evidence type="ECO:0000259" key="1">
    <source>
        <dbReference type="PROSITE" id="PS50086"/>
    </source>
</evidence>
<sequence>MSLFEIDYTSNAAHEKRLKEQQEQVMNALQKLSIKVKLQTQKPSSVENKQEEPENYSYKKSYTALGDKNIMYSPYYDNSIGKRIARPSLSSQWSVPLYQSNSSVATQRTSSVSTAALYEENTEHSNDSDLSVTDCDLEQRDVYGFKKPTQYVDIERIEEIEQQNELIMEKQRKRWQKLSANTDVQWPAKCHQFLRWVKNGIPREMKPEVWINYSNTSCKIEQNPELYKSLLEKAIEMGKSNEYAIIIQRDLHRTFPDNPFFFCSEDPDINSILASSQDNGSKIQKLHRVLLAFSVHSPEIGYCQSFNFLTGLLVILFEEEQAFWMLHTMVYDFFPRNMFDTQMEGANIEQTVLTMLIYEKMPGVWAKIANRKCFWECEKEDCLPPITLVTNHWFMTLFINILPIETVLHIWDCFFAGEGFKILYQVALTIIKLNEESIWNAEDSVEAFQILQNMPKTLIDSHDFMKTVFSPSGIAFDITMQDVNRRRDLFRDRKRERKNHQKRK</sequence>
<dbReference type="InterPro" id="IPR000195">
    <property type="entry name" value="Rab-GAP-TBC_dom"/>
</dbReference>
<accession>A0A367KNY8</accession>
<dbReference type="SMART" id="SM00164">
    <property type="entry name" value="TBC"/>
    <property type="match status" value="1"/>
</dbReference>
<protein>
    <recommendedName>
        <fullName evidence="1">Rab-GAP TBC domain-containing protein</fullName>
    </recommendedName>
</protein>
<evidence type="ECO:0000313" key="3">
    <source>
        <dbReference type="Proteomes" id="UP000253551"/>
    </source>
</evidence>
<dbReference type="Proteomes" id="UP000253551">
    <property type="component" value="Unassembled WGS sequence"/>
</dbReference>
<evidence type="ECO:0000313" key="2">
    <source>
        <dbReference type="EMBL" id="RCI03946.1"/>
    </source>
</evidence>
<dbReference type="PANTHER" id="PTHR47219:SF20">
    <property type="entry name" value="TBC1 DOMAIN FAMILY MEMBER 2B"/>
    <property type="match status" value="1"/>
</dbReference>
<keyword evidence="3" id="KW-1185">Reference proteome</keyword>
<dbReference type="Gene3D" id="1.10.472.80">
    <property type="entry name" value="Ypt/Rab-GAP domain of gyp1p, domain 3"/>
    <property type="match status" value="1"/>
</dbReference>
<organism evidence="2 3">
    <name type="scientific">Rhizopus stolonifer</name>
    <name type="common">Rhizopus nigricans</name>
    <dbReference type="NCBI Taxonomy" id="4846"/>
    <lineage>
        <taxon>Eukaryota</taxon>
        <taxon>Fungi</taxon>
        <taxon>Fungi incertae sedis</taxon>
        <taxon>Mucoromycota</taxon>
        <taxon>Mucoromycotina</taxon>
        <taxon>Mucoromycetes</taxon>
        <taxon>Mucorales</taxon>
        <taxon>Mucorineae</taxon>
        <taxon>Rhizopodaceae</taxon>
        <taxon>Rhizopus</taxon>
    </lineage>
</organism>
<dbReference type="InterPro" id="IPR035969">
    <property type="entry name" value="Rab-GAP_TBC_sf"/>
</dbReference>
<feature type="domain" description="Rab-GAP TBC" evidence="1">
    <location>
        <begin position="200"/>
        <end position="418"/>
    </location>
</feature>
<dbReference type="SUPFAM" id="SSF47923">
    <property type="entry name" value="Ypt/Rab-GAP domain of gyp1p"/>
    <property type="match status" value="2"/>
</dbReference>
<dbReference type="InterPro" id="IPR050302">
    <property type="entry name" value="Rab_GAP_TBC_domain"/>
</dbReference>
<dbReference type="OrthoDB" id="294251at2759"/>
<proteinExistence type="predicted"/>